<evidence type="ECO:0000256" key="1">
    <source>
        <dbReference type="RuleBase" id="RU410713"/>
    </source>
</evidence>
<keyword evidence="4" id="KW-1185">Reference proteome</keyword>
<evidence type="ECO:0000259" key="2">
    <source>
        <dbReference type="PROSITE" id="PS51229"/>
    </source>
</evidence>
<accession>A0A1X2INI9</accession>
<comment type="caution">
    <text evidence="3">The sequence shown here is derived from an EMBL/GenBank/DDBJ whole genome shotgun (WGS) entry which is preliminary data.</text>
</comment>
<dbReference type="EMBL" id="MCGE01000007">
    <property type="protein sequence ID" value="ORZ19575.1"/>
    <property type="molecule type" value="Genomic_DNA"/>
</dbReference>
<dbReference type="PROSITE" id="PS51229">
    <property type="entry name" value="DCUN1"/>
    <property type="match status" value="1"/>
</dbReference>
<sequence length="285" mass="33100">MSLKRSNYYNDFLHLESKQYTFYSTQQQHKRLKRSSTSYSSSHNMGSYQPSSCLNSTMVTTSTIMTTNSYPATFSYIQEPDQGSNQVAPFDEQVCLQWFQIYADPDMPTCISSEGTLRFLRDLGISMDEKMVIVISWKFNVATMGYITQHEWVTSMRELQVDSNEGLIKRRHEIESILEMDDPASFQSLYRYSFDYGKNKSQKCMDVAVACTLWLLLLGETCTLVQSFIHFLQVACPVRVINRDQWNSFYDFISTVSHDLSDHDEMAAWPVLFDSFVDWKRNSIV</sequence>
<dbReference type="InterPro" id="IPR042460">
    <property type="entry name" value="DCN1-like_PONY"/>
</dbReference>
<gene>
    <name evidence="3" type="ORF">BCR42DRAFT_371200</name>
</gene>
<name>A0A1X2INI9_9FUNG</name>
<dbReference type="OrthoDB" id="27198at2759"/>
<dbReference type="Gene3D" id="1.10.238.10">
    <property type="entry name" value="EF-hand"/>
    <property type="match status" value="1"/>
</dbReference>
<dbReference type="GO" id="GO:0097602">
    <property type="term" value="F:cullin family protein binding"/>
    <property type="evidence" value="ECO:0007669"/>
    <property type="project" value="TreeGrafter"/>
</dbReference>
<dbReference type="STRING" id="90262.A0A1X2INI9"/>
<feature type="domain" description="DCUN1" evidence="2">
    <location>
        <begin position="90"/>
        <end position="281"/>
    </location>
</feature>
<dbReference type="InterPro" id="IPR014764">
    <property type="entry name" value="DCN-prot"/>
</dbReference>
<evidence type="ECO:0000313" key="4">
    <source>
        <dbReference type="Proteomes" id="UP000193560"/>
    </source>
</evidence>
<comment type="function">
    <text evidence="1">Neddylation of cullins play an essential role in the regulation of SCF-type complexes activity.</text>
</comment>
<dbReference type="AlphaFoldDB" id="A0A1X2INI9"/>
<dbReference type="Pfam" id="PF03556">
    <property type="entry name" value="Cullin_binding"/>
    <property type="match status" value="1"/>
</dbReference>
<dbReference type="Proteomes" id="UP000193560">
    <property type="component" value="Unassembled WGS sequence"/>
</dbReference>
<proteinExistence type="predicted"/>
<organism evidence="3 4">
    <name type="scientific">Absidia repens</name>
    <dbReference type="NCBI Taxonomy" id="90262"/>
    <lineage>
        <taxon>Eukaryota</taxon>
        <taxon>Fungi</taxon>
        <taxon>Fungi incertae sedis</taxon>
        <taxon>Mucoromycota</taxon>
        <taxon>Mucoromycotina</taxon>
        <taxon>Mucoromycetes</taxon>
        <taxon>Mucorales</taxon>
        <taxon>Cunninghamellaceae</taxon>
        <taxon>Absidia</taxon>
    </lineage>
</organism>
<dbReference type="GO" id="GO:0005886">
    <property type="term" value="C:plasma membrane"/>
    <property type="evidence" value="ECO:0007669"/>
    <property type="project" value="UniProtKB-ARBA"/>
</dbReference>
<reference evidence="3 4" key="1">
    <citation type="submission" date="2016-07" db="EMBL/GenBank/DDBJ databases">
        <title>Pervasive Adenine N6-methylation of Active Genes in Fungi.</title>
        <authorList>
            <consortium name="DOE Joint Genome Institute"/>
            <person name="Mondo S.J."/>
            <person name="Dannebaum R.O."/>
            <person name="Kuo R.C."/>
            <person name="Labutti K."/>
            <person name="Haridas S."/>
            <person name="Kuo A."/>
            <person name="Salamov A."/>
            <person name="Ahrendt S.R."/>
            <person name="Lipzen A."/>
            <person name="Sullivan W."/>
            <person name="Andreopoulos W.B."/>
            <person name="Clum A."/>
            <person name="Lindquist E."/>
            <person name="Daum C."/>
            <person name="Ramamoorthy G.K."/>
            <person name="Gryganskyi A."/>
            <person name="Culley D."/>
            <person name="Magnuson J.K."/>
            <person name="James T.Y."/>
            <person name="O'Malley M.A."/>
            <person name="Stajich J.E."/>
            <person name="Spatafora J.W."/>
            <person name="Visel A."/>
            <person name="Grigoriev I.V."/>
        </authorList>
    </citation>
    <scope>NUCLEOTIDE SEQUENCE [LARGE SCALE GENOMIC DNA]</scope>
    <source>
        <strain evidence="3 4">NRRL 1336</strain>
    </source>
</reference>
<dbReference type="InterPro" id="IPR005176">
    <property type="entry name" value="PONY_dom"/>
</dbReference>
<dbReference type="PANTHER" id="PTHR12281">
    <property type="entry name" value="RP42 RELATED"/>
    <property type="match status" value="1"/>
</dbReference>
<dbReference type="GO" id="GO:0000151">
    <property type="term" value="C:ubiquitin ligase complex"/>
    <property type="evidence" value="ECO:0007669"/>
    <property type="project" value="TreeGrafter"/>
</dbReference>
<dbReference type="GO" id="GO:0032182">
    <property type="term" value="F:ubiquitin-like protein binding"/>
    <property type="evidence" value="ECO:0007669"/>
    <property type="project" value="TreeGrafter"/>
</dbReference>
<dbReference type="Gene3D" id="1.10.238.200">
    <property type="entry name" value="Cullin, PONY binding domain"/>
    <property type="match status" value="1"/>
</dbReference>
<dbReference type="PANTHER" id="PTHR12281:SF12">
    <property type="entry name" value="DEFECTIVE IN CULLIN NEDDYLATION PROTEIN"/>
    <property type="match status" value="1"/>
</dbReference>
<evidence type="ECO:0000313" key="3">
    <source>
        <dbReference type="EMBL" id="ORZ19575.1"/>
    </source>
</evidence>
<protein>
    <recommendedName>
        <fullName evidence="1">Defective in cullin neddylation protein</fullName>
    </recommendedName>
</protein>
<dbReference type="GO" id="GO:0045116">
    <property type="term" value="P:protein neddylation"/>
    <property type="evidence" value="ECO:0007669"/>
    <property type="project" value="TreeGrafter"/>
</dbReference>
<dbReference type="GO" id="GO:0031624">
    <property type="term" value="F:ubiquitin conjugating enzyme binding"/>
    <property type="evidence" value="ECO:0007669"/>
    <property type="project" value="TreeGrafter"/>
</dbReference>
<dbReference type="FunFam" id="1.10.238.200:FF:000003">
    <property type="entry name" value="DCN1-like protein 3"/>
    <property type="match status" value="1"/>
</dbReference>